<gene>
    <name evidence="1" type="ORF">ACFO4R_07705</name>
    <name evidence="2" type="ORF">ACFO4R_08150</name>
</gene>
<comment type="caution">
    <text evidence="1">The sequence shown here is derived from an EMBL/GenBank/DDBJ whole genome shotgun (WGS) entry which is preliminary data.</text>
</comment>
<evidence type="ECO:0000313" key="2">
    <source>
        <dbReference type="EMBL" id="MFC4805052.1"/>
    </source>
</evidence>
<dbReference type="RefSeq" id="WP_379788498.1">
    <property type="nucleotide sequence ID" value="NZ_JBHSHL010000028.1"/>
</dbReference>
<protein>
    <submittedName>
        <fullName evidence="1">Uncharacterized protein</fullName>
    </submittedName>
</protein>
<dbReference type="Proteomes" id="UP001595916">
    <property type="component" value="Unassembled WGS sequence"/>
</dbReference>
<organism evidence="1 3">
    <name type="scientific">Filifactor villosus</name>
    <dbReference type="NCBI Taxonomy" id="29374"/>
    <lineage>
        <taxon>Bacteria</taxon>
        <taxon>Bacillati</taxon>
        <taxon>Bacillota</taxon>
        <taxon>Clostridia</taxon>
        <taxon>Peptostreptococcales</taxon>
        <taxon>Filifactoraceae</taxon>
        <taxon>Filifactor</taxon>
    </lineage>
</organism>
<dbReference type="EMBL" id="JBHSHL010000033">
    <property type="protein sequence ID" value="MFC4805052.1"/>
    <property type="molecule type" value="Genomic_DNA"/>
</dbReference>
<reference evidence="3" key="2">
    <citation type="journal article" date="2019" name="Int. J. Syst. Evol. Microbiol.">
        <title>The Global Catalogue of Microorganisms (GCM) 10K type strain sequencing project: providing services to taxonomists for standard genome sequencing and annotation.</title>
        <authorList>
            <consortium name="The Broad Institute Genomics Platform"/>
            <consortium name="The Broad Institute Genome Sequencing Center for Infectious Disease"/>
            <person name="Wu L."/>
            <person name="Ma J."/>
        </authorList>
    </citation>
    <scope>NUCLEOTIDE SEQUENCE [LARGE SCALE GENOMIC DNA]</scope>
    <source>
        <strain evidence="3">CCUG 46385</strain>
    </source>
</reference>
<name>A0ABV9QKQ1_9FIRM</name>
<evidence type="ECO:0000313" key="1">
    <source>
        <dbReference type="EMBL" id="MFC4804965.1"/>
    </source>
</evidence>
<accession>A0ABV9QKQ1</accession>
<keyword evidence="3" id="KW-1185">Reference proteome</keyword>
<evidence type="ECO:0000313" key="3">
    <source>
        <dbReference type="Proteomes" id="UP001595916"/>
    </source>
</evidence>
<reference evidence="1" key="1">
    <citation type="journal article" date="2014" name="Int. J. Syst. Evol. Microbiol.">
        <title>Complete genome of a new Firmicutes species belonging to the dominant human colonic microbiota ('Ruminococcus bicirculans') reveals two chromosomes and a selective capacity to utilize plant glucans.</title>
        <authorList>
            <consortium name="NISC Comparative Sequencing Program"/>
            <person name="Wegmann U."/>
            <person name="Louis P."/>
            <person name="Goesmann A."/>
            <person name="Henrissat B."/>
            <person name="Duncan S.H."/>
            <person name="Flint H.J."/>
        </authorList>
    </citation>
    <scope>NUCLEOTIDE SEQUENCE</scope>
    <source>
        <strain evidence="1">CCUG 46385</strain>
    </source>
</reference>
<sequence>MQTKAEMMKTLKQVRFSIHARLVLANQEDREEFTRVLKKMDEVIKEIEELKE</sequence>
<reference evidence="1" key="3">
    <citation type="submission" date="2024-09" db="EMBL/GenBank/DDBJ databases">
        <authorList>
            <person name="Sun Q."/>
            <person name="Mori K."/>
        </authorList>
    </citation>
    <scope>NUCLEOTIDE SEQUENCE</scope>
    <source>
        <strain evidence="1">CCUG 46385</strain>
    </source>
</reference>
<proteinExistence type="predicted"/>
<dbReference type="EMBL" id="JBHSHL010000028">
    <property type="protein sequence ID" value="MFC4804965.1"/>
    <property type="molecule type" value="Genomic_DNA"/>
</dbReference>